<dbReference type="InterPro" id="IPR029472">
    <property type="entry name" value="Copia-like_N"/>
</dbReference>
<evidence type="ECO:0000259" key="1">
    <source>
        <dbReference type="Pfam" id="PF14244"/>
    </source>
</evidence>
<organism evidence="2">
    <name type="scientific">Nymphaea colorata</name>
    <name type="common">pocket water lily</name>
    <dbReference type="NCBI Taxonomy" id="210225"/>
    <lineage>
        <taxon>Eukaryota</taxon>
        <taxon>Viridiplantae</taxon>
        <taxon>Streptophyta</taxon>
        <taxon>Embryophyta</taxon>
        <taxon>Tracheophyta</taxon>
        <taxon>Spermatophyta</taxon>
        <taxon>Magnoliopsida</taxon>
        <taxon>Nymphaeales</taxon>
        <taxon>Nymphaeaceae</taxon>
        <taxon>Nymphaea</taxon>
    </lineage>
</organism>
<reference evidence="2" key="1">
    <citation type="submission" date="2019-09" db="EMBL/GenBank/DDBJ databases">
        <authorList>
            <person name="Zhang L."/>
        </authorList>
    </citation>
    <scope>NUCLEOTIDE SEQUENCE</scope>
</reference>
<dbReference type="EMBL" id="LR721782">
    <property type="protein sequence ID" value="VVW23167.1"/>
    <property type="molecule type" value="Genomic_DNA"/>
</dbReference>
<dbReference type="Gramene" id="NC4G0199320.1">
    <property type="protein sequence ID" value="NC4G0199320.1:cds"/>
    <property type="gene ID" value="NC4G0199320"/>
</dbReference>
<dbReference type="AlphaFoldDB" id="A0A5K1C335"/>
<sequence length="74" mass="7993">MAASSSSTVNTNQSEIGVFKTENVPAQVITLRLTKENYFLWSAAMTMGIAARGRIAFIDGRNLEPAKASGVWDT</sequence>
<accession>A0A5K1C335</accession>
<name>A0A5K1C335_9MAGN</name>
<dbReference type="Pfam" id="PF14244">
    <property type="entry name" value="Retrotran_gag_3"/>
    <property type="match status" value="1"/>
</dbReference>
<protein>
    <recommendedName>
        <fullName evidence="1">Retrotransposon Copia-like N-terminal domain-containing protein</fullName>
    </recommendedName>
</protein>
<evidence type="ECO:0000313" key="2">
    <source>
        <dbReference type="EMBL" id="VVW23167.1"/>
    </source>
</evidence>
<feature type="domain" description="Retrotransposon Copia-like N-terminal" evidence="1">
    <location>
        <begin position="22"/>
        <end position="65"/>
    </location>
</feature>
<gene>
    <name evidence="2" type="ORF">NYM_LOCUS18178</name>
</gene>
<proteinExistence type="predicted"/>